<name>A0A1H3YA66_9BACT</name>
<evidence type="ECO:0000256" key="1">
    <source>
        <dbReference type="SAM" id="Phobius"/>
    </source>
</evidence>
<reference evidence="2 3" key="1">
    <citation type="submission" date="2016-10" db="EMBL/GenBank/DDBJ databases">
        <authorList>
            <person name="de Groot N.N."/>
        </authorList>
    </citation>
    <scope>NUCLEOTIDE SEQUENCE [LARGE SCALE GENOMIC DNA]</scope>
    <source>
        <strain evidence="2 3">DSM 7343</strain>
    </source>
</reference>
<keyword evidence="1" id="KW-0812">Transmembrane</keyword>
<keyword evidence="1" id="KW-1133">Transmembrane helix</keyword>
<evidence type="ECO:0008006" key="4">
    <source>
        <dbReference type="Google" id="ProtNLM"/>
    </source>
</evidence>
<dbReference type="InterPro" id="IPR032249">
    <property type="entry name" value="DUF4824"/>
</dbReference>
<evidence type="ECO:0000313" key="2">
    <source>
        <dbReference type="EMBL" id="SEA08426.1"/>
    </source>
</evidence>
<sequence length="306" mass="34615">MKRPLSPRILYVFAFAILIVTNVVVLSVVVINRLGTPESQITLTERELSLSHHSGRENSGLKLHLNWRTLSRDQDGNNYNYWGAPAWLDAEKLAELGFNIDKVSNVNNAQSFARRSIPKEVFIVLENDGASYQKAVSRAVLSFRKEQDRLDSAPDDKKIRASVEQAKKRVKREQVTASRLFAIDAGVNPQKLREQYPDRSIFIITKGLVKPGAYVAKKETSVSGLITRLSIGNIHVSRKHRNMFAGILAQDRSGSPDFRPPRYRVEVAYGRRFEPWLVATEPMSDKSDENVSMPFLLQNKQAHSTQ</sequence>
<organism evidence="2 3">
    <name type="scientific">Desulfuromusa kysingii</name>
    <dbReference type="NCBI Taxonomy" id="37625"/>
    <lineage>
        <taxon>Bacteria</taxon>
        <taxon>Pseudomonadati</taxon>
        <taxon>Thermodesulfobacteriota</taxon>
        <taxon>Desulfuromonadia</taxon>
        <taxon>Desulfuromonadales</taxon>
        <taxon>Geopsychrobacteraceae</taxon>
        <taxon>Desulfuromusa</taxon>
    </lineage>
</organism>
<keyword evidence="3" id="KW-1185">Reference proteome</keyword>
<keyword evidence="1" id="KW-0472">Membrane</keyword>
<dbReference type="STRING" id="37625.SAMN05660420_01153"/>
<dbReference type="Proteomes" id="UP000199409">
    <property type="component" value="Unassembled WGS sequence"/>
</dbReference>
<protein>
    <recommendedName>
        <fullName evidence="4">DUF4824 family protein</fullName>
    </recommendedName>
</protein>
<evidence type="ECO:0000313" key="3">
    <source>
        <dbReference type="Proteomes" id="UP000199409"/>
    </source>
</evidence>
<feature type="transmembrane region" description="Helical" evidence="1">
    <location>
        <begin position="9"/>
        <end position="31"/>
    </location>
</feature>
<gene>
    <name evidence="2" type="ORF">SAMN05660420_01153</name>
</gene>
<dbReference type="Pfam" id="PF16106">
    <property type="entry name" value="DUF4824"/>
    <property type="match status" value="1"/>
</dbReference>
<dbReference type="RefSeq" id="WP_092345652.1">
    <property type="nucleotide sequence ID" value="NZ_FNQN01000003.1"/>
</dbReference>
<dbReference type="OrthoDB" id="8557961at2"/>
<dbReference type="EMBL" id="FNQN01000003">
    <property type="protein sequence ID" value="SEA08426.1"/>
    <property type="molecule type" value="Genomic_DNA"/>
</dbReference>
<proteinExistence type="predicted"/>
<accession>A0A1H3YA66</accession>
<dbReference type="AlphaFoldDB" id="A0A1H3YA66"/>